<dbReference type="InterPro" id="IPR035992">
    <property type="entry name" value="Ricin_B-like_lectins"/>
</dbReference>
<evidence type="ECO:0000256" key="4">
    <source>
        <dbReference type="ARBA" id="ARBA00022525"/>
    </source>
</evidence>
<dbReference type="Gene3D" id="2.60.40.1180">
    <property type="entry name" value="Golgi alpha-mannosidase II"/>
    <property type="match status" value="1"/>
</dbReference>
<evidence type="ECO:0000313" key="13">
    <source>
        <dbReference type="Proteomes" id="UP000238701"/>
    </source>
</evidence>
<evidence type="ECO:0000256" key="9">
    <source>
        <dbReference type="ARBA" id="ARBA00023295"/>
    </source>
</evidence>
<dbReference type="SUPFAM" id="SSF51011">
    <property type="entry name" value="Glycosyl hydrolase domain"/>
    <property type="match status" value="1"/>
</dbReference>
<dbReference type="PANTHER" id="PTHR11452:SF91">
    <property type="entry name" value="ALPHA-GALACTOSIDASE A-RELATED"/>
    <property type="match status" value="1"/>
</dbReference>
<dbReference type="Gene3D" id="3.20.20.70">
    <property type="entry name" value="Aldolase class I"/>
    <property type="match status" value="1"/>
</dbReference>
<keyword evidence="10" id="KW-1015">Disulfide bond</keyword>
<comment type="similarity">
    <text evidence="3 10">Belongs to the glycosyl hydrolase 27 family.</text>
</comment>
<protein>
    <recommendedName>
        <fullName evidence="10">Alpha-galactosidase</fullName>
        <ecNumber evidence="10">3.2.1.22</ecNumber>
    </recommendedName>
    <alternativeName>
        <fullName evidence="10">Melibiase</fullName>
    </alternativeName>
</protein>
<evidence type="ECO:0000256" key="7">
    <source>
        <dbReference type="ARBA" id="ARBA00022801"/>
    </source>
</evidence>
<dbReference type="PRINTS" id="PR00740">
    <property type="entry name" value="GLHYDRLASE27"/>
</dbReference>
<dbReference type="InterPro" id="IPR000111">
    <property type="entry name" value="Glyco_hydro_27/36_CS"/>
</dbReference>
<dbReference type="PROSITE" id="PS50231">
    <property type="entry name" value="RICIN_B_LECTIN"/>
    <property type="match status" value="1"/>
</dbReference>
<evidence type="ECO:0000256" key="6">
    <source>
        <dbReference type="ARBA" id="ARBA00022734"/>
    </source>
</evidence>
<dbReference type="InterPro" id="IPR041233">
    <property type="entry name" value="Melibiase_C"/>
</dbReference>
<dbReference type="Pfam" id="PF16499">
    <property type="entry name" value="Melibiase_2"/>
    <property type="match status" value="1"/>
</dbReference>
<evidence type="ECO:0000256" key="1">
    <source>
        <dbReference type="ARBA" id="ARBA00003969"/>
    </source>
</evidence>
<dbReference type="SUPFAM" id="SSF51445">
    <property type="entry name" value="(Trans)glycosidases"/>
    <property type="match status" value="1"/>
</dbReference>
<keyword evidence="9 10" id="KW-0326">Glycosidase</keyword>
<keyword evidence="7 10" id="KW-0378">Hydrolase</keyword>
<reference evidence="13" key="1">
    <citation type="submission" date="2018-02" db="EMBL/GenBank/DDBJ databases">
        <authorList>
            <person name="Hausmann B."/>
        </authorList>
    </citation>
    <scope>NUCLEOTIDE SEQUENCE [LARGE SCALE GENOMIC DNA]</scope>
    <source>
        <strain evidence="13">Peat soil MAG SbA1</strain>
    </source>
</reference>
<dbReference type="GO" id="GO:0004557">
    <property type="term" value="F:alpha-galactosidase activity"/>
    <property type="evidence" value="ECO:0007669"/>
    <property type="project" value="UniProtKB-EC"/>
</dbReference>
<gene>
    <name evidence="12" type="ORF">SBA1_780010</name>
</gene>
<name>A0A2U3L7E5_9BACT</name>
<dbReference type="PROSITE" id="PS00512">
    <property type="entry name" value="ALPHA_GALACTOSIDASE"/>
    <property type="match status" value="1"/>
</dbReference>
<evidence type="ECO:0000256" key="8">
    <source>
        <dbReference type="ARBA" id="ARBA00023180"/>
    </source>
</evidence>
<keyword evidence="4" id="KW-0964">Secreted</keyword>
<dbReference type="CDD" id="cd14792">
    <property type="entry name" value="GH27"/>
    <property type="match status" value="1"/>
</dbReference>
<dbReference type="InterPro" id="IPR013785">
    <property type="entry name" value="Aldolase_TIM"/>
</dbReference>
<dbReference type="InterPro" id="IPR000772">
    <property type="entry name" value="Ricin_B_lectin"/>
</dbReference>
<dbReference type="PROSITE" id="PS51257">
    <property type="entry name" value="PROKAR_LIPOPROTEIN"/>
    <property type="match status" value="1"/>
</dbReference>
<dbReference type="GO" id="GO:0030246">
    <property type="term" value="F:carbohydrate binding"/>
    <property type="evidence" value="ECO:0007669"/>
    <property type="project" value="UniProtKB-KW"/>
</dbReference>
<comment type="subcellular location">
    <subcellularLocation>
        <location evidence="2">Secreted</location>
    </subcellularLocation>
</comment>
<organism evidence="12 13">
    <name type="scientific">Candidatus Sulfotelmatobacter kueseliae</name>
    <dbReference type="NCBI Taxonomy" id="2042962"/>
    <lineage>
        <taxon>Bacteria</taxon>
        <taxon>Pseudomonadati</taxon>
        <taxon>Acidobacteriota</taxon>
        <taxon>Terriglobia</taxon>
        <taxon>Terriglobales</taxon>
        <taxon>Candidatus Korobacteraceae</taxon>
        <taxon>Candidatus Sulfotelmatobacter</taxon>
    </lineage>
</organism>
<comment type="function">
    <text evidence="1">Hydrolyzes a variety of simple alpha-D-galactoside as well as more complex molecules such as oligosaccharides and polysaccharides.</text>
</comment>
<proteinExistence type="inferred from homology"/>
<keyword evidence="6 12" id="KW-0430">Lectin</keyword>
<dbReference type="InterPro" id="IPR017853">
    <property type="entry name" value="GH"/>
</dbReference>
<evidence type="ECO:0000256" key="5">
    <source>
        <dbReference type="ARBA" id="ARBA00022729"/>
    </source>
</evidence>
<dbReference type="Pfam" id="PF00652">
    <property type="entry name" value="Ricin_B_lectin"/>
    <property type="match status" value="1"/>
</dbReference>
<accession>A0A2U3L7E5</accession>
<keyword evidence="5" id="KW-0732">Signal</keyword>
<keyword evidence="8" id="KW-0325">Glycoprotein</keyword>
<evidence type="ECO:0000256" key="3">
    <source>
        <dbReference type="ARBA" id="ARBA00009743"/>
    </source>
</evidence>
<dbReference type="Proteomes" id="UP000238701">
    <property type="component" value="Unassembled WGS sequence"/>
</dbReference>
<evidence type="ECO:0000259" key="11">
    <source>
        <dbReference type="SMART" id="SM00458"/>
    </source>
</evidence>
<dbReference type="EC" id="3.2.1.22" evidence="10"/>
<dbReference type="PANTHER" id="PTHR11452">
    <property type="entry name" value="ALPHA-GALACTOSIDASE/ALPHA-N-ACETYLGALACTOSAMINIDASE"/>
    <property type="match status" value="1"/>
</dbReference>
<evidence type="ECO:0000256" key="2">
    <source>
        <dbReference type="ARBA" id="ARBA00004613"/>
    </source>
</evidence>
<dbReference type="GO" id="GO:0005975">
    <property type="term" value="P:carbohydrate metabolic process"/>
    <property type="evidence" value="ECO:0007669"/>
    <property type="project" value="InterPro"/>
</dbReference>
<dbReference type="EMBL" id="OMOD01000175">
    <property type="protein sequence ID" value="SPF47822.1"/>
    <property type="molecule type" value="Genomic_DNA"/>
</dbReference>
<dbReference type="Gene3D" id="2.80.10.50">
    <property type="match status" value="1"/>
</dbReference>
<evidence type="ECO:0000313" key="12">
    <source>
        <dbReference type="EMBL" id="SPF47822.1"/>
    </source>
</evidence>
<dbReference type="AlphaFoldDB" id="A0A2U3L7E5"/>
<evidence type="ECO:0000256" key="10">
    <source>
        <dbReference type="RuleBase" id="RU361168"/>
    </source>
</evidence>
<comment type="catalytic activity">
    <reaction evidence="10">
        <text>Hydrolysis of terminal, non-reducing alpha-D-galactose residues in alpha-D-galactosides, including galactose oligosaccharides, galactomannans and galactolipids.</text>
        <dbReference type="EC" id="3.2.1.22"/>
    </reaction>
</comment>
<dbReference type="InterPro" id="IPR013780">
    <property type="entry name" value="Glyco_hydro_b"/>
</dbReference>
<feature type="domain" description="Ricin B lectin" evidence="11">
    <location>
        <begin position="449"/>
        <end position="561"/>
    </location>
</feature>
<dbReference type="Pfam" id="PF17801">
    <property type="entry name" value="Melibiase_C"/>
    <property type="match status" value="1"/>
</dbReference>
<dbReference type="GO" id="GO:0005576">
    <property type="term" value="C:extracellular region"/>
    <property type="evidence" value="ECO:0007669"/>
    <property type="project" value="UniProtKB-SubCell"/>
</dbReference>
<dbReference type="SUPFAM" id="SSF50370">
    <property type="entry name" value="Ricin B-like lectins"/>
    <property type="match status" value="1"/>
</dbReference>
<dbReference type="InterPro" id="IPR002241">
    <property type="entry name" value="Glyco_hydro_27"/>
</dbReference>
<sequence>MDITRRQILALFPAAAVFLAAACWTSVPVFGEQVGHKTILAATPPMGWNDWAHYECRYTSKTILDNAQALVSTGLAARGYKLVAIDDCWMAKERDANGDLQVDPQRFPDGMKPVADAVHKLGMEFGIYEDAGSKTCVGAAGSGLPKRGGQDHFLQDARLYASWGVDYFKLDNCNVYVAHGETEEQAFRMAFAAEHEALEAVGRPIIFSECAASVFLGTPDRYTVLSWGKGYGQVFRQGTDMDDFHAASPNRSRFRSVLWNYAYTLPLGRFQEPGNWADPDFLIAGDGGMSLAESRSQMALWSMMSAPLILSSDVAKLTPEALAIVGNEAVIAIDQDPLGQMATLVGRSPETDVLFKRLADGAAAVAVLNRSEAPVKVDLRPADFGFAAGAECTLDAKDLWNGQEQSSVSTLQAEVASHDTIIWRIQASSQCGKPSRTGTITLTNEVKNRPYSIHSIEGYARCLTAPGTVGECTGAARQSWTFTPQGELRSGHQCMAVLGGKPLLEACSPANAQYWRYTLEGNLVNNGNLQCLTAAGPGSKPQSLRMQVCGHSLATQIWSLPN</sequence>
<dbReference type="SMART" id="SM00458">
    <property type="entry name" value="RICIN"/>
    <property type="match status" value="1"/>
</dbReference>